<dbReference type="InterPro" id="IPR013087">
    <property type="entry name" value="Znf_C2H2_type"/>
</dbReference>
<feature type="compositionally biased region" description="Low complexity" evidence="11">
    <location>
        <begin position="721"/>
        <end position="730"/>
    </location>
</feature>
<dbReference type="CDD" id="cd04508">
    <property type="entry name" value="Tudor_SF"/>
    <property type="match status" value="1"/>
</dbReference>
<dbReference type="PROSITE" id="PS50157">
    <property type="entry name" value="ZINC_FINGER_C2H2_2"/>
    <property type="match status" value="1"/>
</dbReference>
<dbReference type="GO" id="GO:0005634">
    <property type="term" value="C:nucleus"/>
    <property type="evidence" value="ECO:0007669"/>
    <property type="project" value="UniProtKB-SubCell"/>
</dbReference>
<dbReference type="Gene3D" id="3.30.730.10">
    <property type="entry name" value="AP2/ERF domain"/>
    <property type="match status" value="1"/>
</dbReference>
<feature type="region of interest" description="Disordered" evidence="11">
    <location>
        <begin position="354"/>
        <end position="387"/>
    </location>
</feature>
<evidence type="ECO:0000256" key="2">
    <source>
        <dbReference type="ARBA" id="ARBA00022723"/>
    </source>
</evidence>
<keyword evidence="9" id="KW-0539">Nucleus</keyword>
<dbReference type="SUPFAM" id="SSF46689">
    <property type="entry name" value="Homeodomain-like"/>
    <property type="match status" value="1"/>
</dbReference>
<keyword evidence="16" id="KW-1185">Reference proteome</keyword>
<accession>A0A8J2SA05</accession>
<feature type="compositionally biased region" description="Pro residues" evidence="11">
    <location>
        <begin position="710"/>
        <end position="720"/>
    </location>
</feature>
<evidence type="ECO:0000256" key="6">
    <source>
        <dbReference type="ARBA" id="ARBA00023125"/>
    </source>
</evidence>
<dbReference type="Gene3D" id="2.30.30.140">
    <property type="match status" value="1"/>
</dbReference>
<dbReference type="PANTHER" id="PTHR48125:SF12">
    <property type="entry name" value="AT HOOK TRANSCRIPTION FACTOR FAMILY-RELATED"/>
    <property type="match status" value="1"/>
</dbReference>
<evidence type="ECO:0000256" key="7">
    <source>
        <dbReference type="ARBA" id="ARBA00023155"/>
    </source>
</evidence>
<evidence type="ECO:0000259" key="12">
    <source>
        <dbReference type="PROSITE" id="PS50157"/>
    </source>
</evidence>
<organism evidence="15 16">
    <name type="scientific">Pelagomonas calceolata</name>
    <dbReference type="NCBI Taxonomy" id="35677"/>
    <lineage>
        <taxon>Eukaryota</taxon>
        <taxon>Sar</taxon>
        <taxon>Stramenopiles</taxon>
        <taxon>Ochrophyta</taxon>
        <taxon>Pelagophyceae</taxon>
        <taxon>Pelagomonadales</taxon>
        <taxon>Pelagomonadaceae</taxon>
        <taxon>Pelagomonas</taxon>
    </lineage>
</organism>
<comment type="subcellular location">
    <subcellularLocation>
        <location evidence="1">Nucleus</location>
    </subcellularLocation>
</comment>
<dbReference type="PROSITE" id="PS51050">
    <property type="entry name" value="ZF_CW"/>
    <property type="match status" value="1"/>
</dbReference>
<protein>
    <recommendedName>
        <fullName evidence="17">AP2/ERF domain-containing protein</fullName>
    </recommendedName>
</protein>
<feature type="domain" description="AP2/ERF" evidence="13">
    <location>
        <begin position="284"/>
        <end position="340"/>
    </location>
</feature>
<feature type="region of interest" description="Disordered" evidence="11">
    <location>
        <begin position="1"/>
        <end position="34"/>
    </location>
</feature>
<evidence type="ECO:0000256" key="11">
    <source>
        <dbReference type="SAM" id="MobiDB-lite"/>
    </source>
</evidence>
<feature type="region of interest" description="Disordered" evidence="11">
    <location>
        <begin position="1296"/>
        <end position="1344"/>
    </location>
</feature>
<dbReference type="Gene3D" id="3.30.40.100">
    <property type="match status" value="1"/>
</dbReference>
<reference evidence="15" key="1">
    <citation type="submission" date="2021-11" db="EMBL/GenBank/DDBJ databases">
        <authorList>
            <consortium name="Genoscope - CEA"/>
            <person name="William W."/>
        </authorList>
    </citation>
    <scope>NUCLEOTIDE SEQUENCE</scope>
</reference>
<feature type="compositionally biased region" description="Low complexity" evidence="11">
    <location>
        <begin position="19"/>
        <end position="34"/>
    </location>
</feature>
<keyword evidence="5" id="KW-0805">Transcription regulation</keyword>
<evidence type="ECO:0000256" key="5">
    <source>
        <dbReference type="ARBA" id="ARBA00023015"/>
    </source>
</evidence>
<dbReference type="PANTHER" id="PTHR48125">
    <property type="entry name" value="LP07818P1"/>
    <property type="match status" value="1"/>
</dbReference>
<dbReference type="Proteomes" id="UP000789595">
    <property type="component" value="Unassembled WGS sequence"/>
</dbReference>
<dbReference type="CDD" id="cd00086">
    <property type="entry name" value="homeodomain"/>
    <property type="match status" value="1"/>
</dbReference>
<name>A0A8J2SA05_9STRA</name>
<keyword evidence="3 10" id="KW-0863">Zinc-finger</keyword>
<evidence type="ECO:0000256" key="3">
    <source>
        <dbReference type="ARBA" id="ARBA00022771"/>
    </source>
</evidence>
<feature type="domain" description="C2H2-type" evidence="12">
    <location>
        <begin position="235"/>
        <end position="265"/>
    </location>
</feature>
<keyword evidence="4" id="KW-0862">Zinc</keyword>
<dbReference type="SMART" id="SM00380">
    <property type="entry name" value="AP2"/>
    <property type="match status" value="1"/>
</dbReference>
<evidence type="ECO:0000256" key="1">
    <source>
        <dbReference type="ARBA" id="ARBA00004123"/>
    </source>
</evidence>
<dbReference type="Gene3D" id="1.10.10.60">
    <property type="entry name" value="Homeodomain-like"/>
    <property type="match status" value="1"/>
</dbReference>
<feature type="compositionally biased region" description="Basic and acidic residues" evidence="11">
    <location>
        <begin position="1298"/>
        <end position="1307"/>
    </location>
</feature>
<comment type="caution">
    <text evidence="15">The sequence shown here is derived from an EMBL/GenBank/DDBJ whole genome shotgun (WGS) entry which is preliminary data.</text>
</comment>
<dbReference type="InterPro" id="IPR009057">
    <property type="entry name" value="Homeodomain-like_sf"/>
</dbReference>
<evidence type="ECO:0000313" key="16">
    <source>
        <dbReference type="Proteomes" id="UP000789595"/>
    </source>
</evidence>
<evidence type="ECO:0000259" key="14">
    <source>
        <dbReference type="PROSITE" id="PS51050"/>
    </source>
</evidence>
<proteinExistence type="predicted"/>
<sequence>MVPSRPTEQRKATAAAPRAGSGQHSSPSSPSSGAARASAGEALFWCLLGEKICDEMCEVICEVLNDDVDADDADDAARGAGALTASAASTLKGRRAEGAAAPVADADADAERPCELPHVASAASPWVAACADLLEAAKDLTNMRGLRKSLTSCGFRCGPEQGRSGDYYAITVPPDFPCYYDIVGKEYAARDYVFGLATLRKYLDGALALAGTGGAYRTDAEYKHDRSTRSTRGCFRCPAGCARTFTYAPAAIQHGRFCAARGARPPPAAPVSGRAYNGRAKTSRFTGVSWHDSYSKWKAQIYVRGSTVELGLFDVEEDAARNYDAAVVKYELSGRTLNFPGEAPRADVLDALPSPPTRGVASRQIERERRPPRALPRGTTYPDGTMDTKVQTIETDDDEDDDDIRRGPTAFRGAWEARVRAGAAARDALETRRERRVLLLRQQDEAKAAVAVAWATADLAAAAAPLQFPSPTAHERSAAEVRRRLVPNDHQHVLEMCDRYGVTYRATHSKRHVQQLLARRLEHPAPALAGTGPASQAALRETMEHVVTQVSWPDESEYRPGMVVEVPATAFGEAFAADHAGETFTGTLLDVHCVEEDGAILWHVRYGDGDCVTDEAFFDEEDEPAAAKPHHWNGDVTVLDIPPAPKVTCASLMKAMRADGPKQPAATAAVLAPAAATAEAAPPGVPVLPTEGSPPPQEPAPTRQDAVPEDAPPPPRPKAAPPTAGFSSSDSEPDDDSVDAVVTAAPAAPPLADDWLELLQKWTLAHAAHPYPNKAEWATLVRQTGKTPEQVYRWFATMRFSTWSKLRDGEREPKGAFEQELNRLMNEAVRVAEAAAAEARALAAADLEAIREAYARERPVAAVLGELGREMISSVHVAAGTRASWDASALYAFQAALRRQPGPVCHLFKDILKSMRSGAVSEIQGRRSITRLLSCDLRLLERFQHVVRPSAAAPVGDAVATVAWFDPANSVEELYAYETPAAAAAEFGLAEKAVFDCLEGRAKDADGVCFRWQTDWLLPAHAVATRRRGVYRLGTEGRFRAQLGERDGFLGNFDSEGAAALVCEAGRAAASRPPDHNMPRLERDAAIPIIPPPESASWAQCARCEKWRVLPPGTDLADLPEEWTCRDGIKTCESVECSLTECATCECHTSNCEVVLVSPANDVEMRYCSPQGAAACHRLSRKTVHDACLKPDPDRRQNVFRYAHDLTWELRRRRRVGAGRTESEPGDRIFAHFDTDLWWGGTVLSRSGPVAETRYHVVFDDGECRSVWAADVRSSPPPGATVGADGPNARARAIVAESEGKSKRPRADAAPPLPSPKRARLRTSATVGRDPGESERRITILRSV</sequence>
<keyword evidence="6" id="KW-0238">DNA-binding</keyword>
<dbReference type="OrthoDB" id="757982at2759"/>
<keyword evidence="8" id="KW-0804">Transcription</keyword>
<dbReference type="InterPro" id="IPR001471">
    <property type="entry name" value="AP2/ERF_dom"/>
</dbReference>
<dbReference type="PROSITE" id="PS51032">
    <property type="entry name" value="AP2_ERF"/>
    <property type="match status" value="1"/>
</dbReference>
<evidence type="ECO:0000259" key="13">
    <source>
        <dbReference type="PROSITE" id="PS51032"/>
    </source>
</evidence>
<dbReference type="Pfam" id="PF07496">
    <property type="entry name" value="zf-CW"/>
    <property type="match status" value="1"/>
</dbReference>
<keyword evidence="2" id="KW-0479">Metal-binding</keyword>
<dbReference type="SUPFAM" id="SSF54171">
    <property type="entry name" value="DNA-binding domain"/>
    <property type="match status" value="1"/>
</dbReference>
<dbReference type="InterPro" id="IPR008422">
    <property type="entry name" value="KN_HD"/>
</dbReference>
<dbReference type="GO" id="GO:0003700">
    <property type="term" value="F:DNA-binding transcription factor activity"/>
    <property type="evidence" value="ECO:0007669"/>
    <property type="project" value="InterPro"/>
</dbReference>
<dbReference type="Pfam" id="PF05920">
    <property type="entry name" value="Homeobox_KN"/>
    <property type="match status" value="1"/>
</dbReference>
<keyword evidence="7" id="KW-0371">Homeobox</keyword>
<evidence type="ECO:0000256" key="4">
    <source>
        <dbReference type="ARBA" id="ARBA00022833"/>
    </source>
</evidence>
<dbReference type="InterPro" id="IPR016177">
    <property type="entry name" value="DNA-bd_dom_sf"/>
</dbReference>
<dbReference type="InterPro" id="IPR036955">
    <property type="entry name" value="AP2/ERF_dom_sf"/>
</dbReference>
<evidence type="ECO:0000256" key="9">
    <source>
        <dbReference type="ARBA" id="ARBA00023242"/>
    </source>
</evidence>
<evidence type="ECO:0008006" key="17">
    <source>
        <dbReference type="Google" id="ProtNLM"/>
    </source>
</evidence>
<feature type="domain" description="CW-type" evidence="14">
    <location>
        <begin position="1092"/>
        <end position="1140"/>
    </location>
</feature>
<gene>
    <name evidence="15" type="ORF">PECAL_2P09460</name>
</gene>
<feature type="region of interest" description="Disordered" evidence="11">
    <location>
        <begin position="681"/>
        <end position="738"/>
    </location>
</feature>
<evidence type="ECO:0000313" key="15">
    <source>
        <dbReference type="EMBL" id="CAH0367903.1"/>
    </source>
</evidence>
<evidence type="ECO:0000256" key="8">
    <source>
        <dbReference type="ARBA" id="ARBA00023163"/>
    </source>
</evidence>
<dbReference type="EMBL" id="CAKKNE010000002">
    <property type="protein sequence ID" value="CAH0367903.1"/>
    <property type="molecule type" value="Genomic_DNA"/>
</dbReference>
<evidence type="ECO:0000256" key="10">
    <source>
        <dbReference type="PROSITE-ProRule" id="PRU00042"/>
    </source>
</evidence>
<dbReference type="InterPro" id="IPR011124">
    <property type="entry name" value="Znf_CW"/>
</dbReference>
<dbReference type="GO" id="GO:0008270">
    <property type="term" value="F:zinc ion binding"/>
    <property type="evidence" value="ECO:0007669"/>
    <property type="project" value="UniProtKB-KW"/>
</dbReference>
<dbReference type="InterPro" id="IPR001356">
    <property type="entry name" value="HD"/>
</dbReference>
<dbReference type="GO" id="GO:0003677">
    <property type="term" value="F:DNA binding"/>
    <property type="evidence" value="ECO:0007669"/>
    <property type="project" value="UniProtKB-KW"/>
</dbReference>